<proteinExistence type="inferred from homology"/>
<feature type="transmembrane region" description="Helical" evidence="6">
    <location>
        <begin position="126"/>
        <end position="142"/>
    </location>
</feature>
<name>A0A1H5TM75_9GAMM</name>
<dbReference type="Proteomes" id="UP000236745">
    <property type="component" value="Unassembled WGS sequence"/>
</dbReference>
<keyword evidence="9" id="KW-1185">Reference proteome</keyword>
<evidence type="ECO:0000256" key="2">
    <source>
        <dbReference type="ARBA" id="ARBA00007362"/>
    </source>
</evidence>
<evidence type="ECO:0000256" key="5">
    <source>
        <dbReference type="ARBA" id="ARBA00023136"/>
    </source>
</evidence>
<protein>
    <submittedName>
        <fullName evidence="8">Permease of the drug/metabolite transporter (DMT) superfamily</fullName>
    </submittedName>
</protein>
<feature type="transmembrane region" description="Helical" evidence="6">
    <location>
        <begin position="213"/>
        <end position="232"/>
    </location>
</feature>
<feature type="transmembrane region" description="Helical" evidence="6">
    <location>
        <begin position="93"/>
        <end position="114"/>
    </location>
</feature>
<dbReference type="InterPro" id="IPR037185">
    <property type="entry name" value="EmrE-like"/>
</dbReference>
<sequence length="304" mass="33039">MMHQARVGELYMMAAAALWGLLPVISKQAYQHIPILMCAALSAFVTAIFFAVLLTLRGEWRDLLCKTALASSLISGVGIGVLFYGLVFWGQSMVPASTTSVLLLMEVFYSMLLLRVLGHERLTRRQVVGAGVMVAGAIIVLAPNSASFLGLGELILLFAAIIPPIANYHMQRARKYVGASSILFLRSCISLTVICLLALWLEPLPSTSDLLAAAPWILINGILIFGVSKIFWVEAIRRIPISKAVAMNSLAPLVTLAVAYWLLGEPAAWYQWVGCAPLTLGCWILVSNRSTKRTHQTSTPAAIE</sequence>
<feature type="domain" description="EamA" evidence="7">
    <location>
        <begin position="8"/>
        <end position="141"/>
    </location>
</feature>
<dbReference type="GO" id="GO:0016020">
    <property type="term" value="C:membrane"/>
    <property type="evidence" value="ECO:0007669"/>
    <property type="project" value="UniProtKB-SubCell"/>
</dbReference>
<feature type="transmembrane region" description="Helical" evidence="6">
    <location>
        <begin position="68"/>
        <end position="87"/>
    </location>
</feature>
<evidence type="ECO:0000259" key="7">
    <source>
        <dbReference type="Pfam" id="PF00892"/>
    </source>
</evidence>
<dbReference type="Gene3D" id="1.10.3730.20">
    <property type="match status" value="1"/>
</dbReference>
<feature type="domain" description="EamA" evidence="7">
    <location>
        <begin position="151"/>
        <end position="286"/>
    </location>
</feature>
<dbReference type="PANTHER" id="PTHR32322">
    <property type="entry name" value="INNER MEMBRANE TRANSPORTER"/>
    <property type="match status" value="1"/>
</dbReference>
<evidence type="ECO:0000313" key="9">
    <source>
        <dbReference type="Proteomes" id="UP000236745"/>
    </source>
</evidence>
<dbReference type="RefSeq" id="WP_104001135.1">
    <property type="nucleotide sequence ID" value="NZ_FNVQ01000001.1"/>
</dbReference>
<dbReference type="Pfam" id="PF00892">
    <property type="entry name" value="EamA"/>
    <property type="match status" value="2"/>
</dbReference>
<comment type="subcellular location">
    <subcellularLocation>
        <location evidence="1">Membrane</location>
        <topology evidence="1">Multi-pass membrane protein</topology>
    </subcellularLocation>
</comment>
<dbReference type="InterPro" id="IPR000620">
    <property type="entry name" value="EamA_dom"/>
</dbReference>
<feature type="transmembrane region" description="Helical" evidence="6">
    <location>
        <begin position="7"/>
        <end position="26"/>
    </location>
</feature>
<dbReference type="PANTHER" id="PTHR32322:SF2">
    <property type="entry name" value="EAMA DOMAIN-CONTAINING PROTEIN"/>
    <property type="match status" value="1"/>
</dbReference>
<dbReference type="InterPro" id="IPR050638">
    <property type="entry name" value="AA-Vitamin_Transporters"/>
</dbReference>
<evidence type="ECO:0000256" key="3">
    <source>
        <dbReference type="ARBA" id="ARBA00022692"/>
    </source>
</evidence>
<keyword evidence="5 6" id="KW-0472">Membrane</keyword>
<feature type="transmembrane region" description="Helical" evidence="6">
    <location>
        <begin position="182"/>
        <end position="201"/>
    </location>
</feature>
<dbReference type="AlphaFoldDB" id="A0A1H5TM75"/>
<evidence type="ECO:0000313" key="8">
    <source>
        <dbReference type="EMBL" id="SEF63308.1"/>
    </source>
</evidence>
<feature type="transmembrane region" description="Helical" evidence="6">
    <location>
        <begin position="32"/>
        <end position="56"/>
    </location>
</feature>
<dbReference type="EMBL" id="FNVQ01000001">
    <property type="protein sequence ID" value="SEF63308.1"/>
    <property type="molecule type" value="Genomic_DNA"/>
</dbReference>
<keyword evidence="4 6" id="KW-1133">Transmembrane helix</keyword>
<feature type="transmembrane region" description="Helical" evidence="6">
    <location>
        <begin position="148"/>
        <end position="170"/>
    </location>
</feature>
<feature type="transmembrane region" description="Helical" evidence="6">
    <location>
        <begin position="269"/>
        <end position="286"/>
    </location>
</feature>
<gene>
    <name evidence="8" type="ORF">SAMN05444390_101103</name>
</gene>
<keyword evidence="3 6" id="KW-0812">Transmembrane</keyword>
<feature type="transmembrane region" description="Helical" evidence="6">
    <location>
        <begin position="244"/>
        <end position="263"/>
    </location>
</feature>
<comment type="similarity">
    <text evidence="2">Belongs to the EamA transporter family.</text>
</comment>
<evidence type="ECO:0000256" key="6">
    <source>
        <dbReference type="SAM" id="Phobius"/>
    </source>
</evidence>
<accession>A0A1H5TM75</accession>
<dbReference type="OrthoDB" id="6116300at2"/>
<organism evidence="8 9">
    <name type="scientific">Marinobacterium lutimaris</name>
    <dbReference type="NCBI Taxonomy" id="568106"/>
    <lineage>
        <taxon>Bacteria</taxon>
        <taxon>Pseudomonadati</taxon>
        <taxon>Pseudomonadota</taxon>
        <taxon>Gammaproteobacteria</taxon>
        <taxon>Oceanospirillales</taxon>
        <taxon>Oceanospirillaceae</taxon>
        <taxon>Marinobacterium</taxon>
    </lineage>
</organism>
<reference evidence="8 9" key="1">
    <citation type="submission" date="2016-10" db="EMBL/GenBank/DDBJ databases">
        <authorList>
            <person name="de Groot N.N."/>
        </authorList>
    </citation>
    <scope>NUCLEOTIDE SEQUENCE [LARGE SCALE GENOMIC DNA]</scope>
    <source>
        <strain evidence="8 9">DSM 22012</strain>
    </source>
</reference>
<dbReference type="SUPFAM" id="SSF103481">
    <property type="entry name" value="Multidrug resistance efflux transporter EmrE"/>
    <property type="match status" value="2"/>
</dbReference>
<evidence type="ECO:0000256" key="1">
    <source>
        <dbReference type="ARBA" id="ARBA00004141"/>
    </source>
</evidence>
<evidence type="ECO:0000256" key="4">
    <source>
        <dbReference type="ARBA" id="ARBA00022989"/>
    </source>
</evidence>